<proteinExistence type="predicted"/>
<dbReference type="Gene3D" id="3.40.50.12390">
    <property type="match status" value="1"/>
</dbReference>
<keyword evidence="2" id="KW-0540">Nuclease</keyword>
<dbReference type="InterPro" id="IPR027073">
    <property type="entry name" value="5_3_exoribonuclease"/>
</dbReference>
<dbReference type="InterPro" id="IPR041412">
    <property type="entry name" value="Xrn1_helical"/>
</dbReference>
<name>A0A481ZA66_9VIRU</name>
<keyword evidence="2" id="KW-0378">Hydrolase</keyword>
<dbReference type="Pfam" id="PF17846">
    <property type="entry name" value="XRN_M"/>
    <property type="match status" value="1"/>
</dbReference>
<keyword evidence="2" id="KW-0269">Exonuclease</keyword>
<dbReference type="EMBL" id="MK500580">
    <property type="protein sequence ID" value="QBK92677.1"/>
    <property type="molecule type" value="Genomic_DNA"/>
</dbReference>
<organism evidence="2">
    <name type="scientific">Pithovirus LCPAC401</name>
    <dbReference type="NCBI Taxonomy" id="2506595"/>
    <lineage>
        <taxon>Viruses</taxon>
        <taxon>Pithoviruses</taxon>
    </lineage>
</organism>
<gene>
    <name evidence="2" type="ORF">LCPAC401_03150</name>
</gene>
<sequence>MNYYIDKLPKSPIAKRPHTLSIDVDSIIRESFGVEKVILNTIVNIFQQVQPHDLLVLSISGVVPAPEIKYLKEERYSSFVTSFSREIAELTAGTDVMMNIEGEIIKWIDITNLPPTVYLIGQFVPGSSIQKIVKLMNRRTRIPLFKDSDIHVIYTQNTEIFLTLHNKQNIYIYKPNETVKIFNIGNYLSLKSFEDQIYEIMGNKPTSLRDFIFLNLFTGVNYIPIYPFAEDVNCFMRSATETYKKLGYPLTGSDEQIKWQNVLAFLEIFEEPENKIIFPEQNPENFRERWYKHALEPKGPIPVCTTPFGEYKLDFSITEDMIVMMCIEYIYGLEWSYRYIHEGDSNISIGWSYPYNHTPLLCDVRSVLFTLLRDDKLPSTDAVEQPHTYHNVVHQLVAVTPRLSRNVLPNEVDILLKDESPILHTFYDDVLIDTTGLKEKVILPQLDFPFIVRAVNEITVFSLERAMIFKEKKIQTFIEKEGGIPYMPVTYKVQNRYFQLNETNIMKDVLNTIFKIVDETGGITLSMAGLSDNMIDIRVFWEDNRISRLNIYTEEDKTVQSYIETLSHQDKIINIGEYNNQIQDVVYINKFNYSDITTMIGDRTDLFVIRIGKKMKFHSDKYLQYYVFTVTDFDDSPNGCDYIFISRRSPNVGSMKGIKIKEPKGISHKKRSDKKAWRIMKEPSISEHVLRPLAQEFIPPDVLKSSGDLEPFSEIEQSKVEIIQAIDHATNLLTMMNGGKDMTKITLTKQIYDDNIQSLLDDNRIVHIRTYHPTGVVNTSKKMSVFSLFDPNEIMKSSLGSNVVMLDREEKEEINIEDVVCQVLNNTDLVIVKADKSFTFNLDRFENINEIETENYRFIFISQHPLMNVPYLSAPSDVRLSDETYFHGEHLPDFMIESIKNLPTDDSFDLNYEDDTESVDSYIYPEDHRMALKLKDRSMFLSIIYFISKYGAQEIDLLLVIDDVLKEKDLLDLLALFDEIISIYVYSDISTSNDKIIVRNYEFDEDVKKWSDREDTFLFVANEGNQWYEIMKDNTNMISAMIDFGTKETGEVIKWYAGEEIFYVPWGSITRIILKLTPKSLRRKDHVHYKGSLNYVNNVVREWQWINNNIDEMDNCFDSIVEIVFWEEYLMSRGEDISKVGSMIPKGFDFSPYGLYRDEKMTGGRREKLIKYMTEKREEKKKELYSSL</sequence>
<dbReference type="GO" id="GO:0000956">
    <property type="term" value="P:nuclear-transcribed mRNA catabolic process"/>
    <property type="evidence" value="ECO:0007669"/>
    <property type="project" value="TreeGrafter"/>
</dbReference>
<dbReference type="GO" id="GO:0004534">
    <property type="term" value="F:5'-3' RNA exonuclease activity"/>
    <property type="evidence" value="ECO:0007669"/>
    <property type="project" value="TreeGrafter"/>
</dbReference>
<feature type="domain" description="Xrn1 helical" evidence="1">
    <location>
        <begin position="323"/>
        <end position="439"/>
    </location>
</feature>
<reference evidence="2" key="1">
    <citation type="journal article" date="2019" name="MBio">
        <title>Virus Genomes from Deep Sea Sediments Expand the Ocean Megavirome and Support Independent Origins of Viral Gigantism.</title>
        <authorList>
            <person name="Backstrom D."/>
            <person name="Yutin N."/>
            <person name="Jorgensen S.L."/>
            <person name="Dharamshi J."/>
            <person name="Homa F."/>
            <person name="Zaremba-Niedwiedzka K."/>
            <person name="Spang A."/>
            <person name="Wolf Y.I."/>
            <person name="Koonin E.V."/>
            <person name="Ettema T.J."/>
        </authorList>
    </citation>
    <scope>NUCLEOTIDE SEQUENCE</scope>
</reference>
<dbReference type="GO" id="GO:0003723">
    <property type="term" value="F:RNA binding"/>
    <property type="evidence" value="ECO:0007669"/>
    <property type="project" value="TreeGrafter"/>
</dbReference>
<protein>
    <submittedName>
        <fullName evidence="2">XRN 5'-3' exonuclease</fullName>
    </submittedName>
</protein>
<evidence type="ECO:0000259" key="1">
    <source>
        <dbReference type="Pfam" id="PF17846"/>
    </source>
</evidence>
<evidence type="ECO:0000313" key="2">
    <source>
        <dbReference type="EMBL" id="QBK92677.1"/>
    </source>
</evidence>
<accession>A0A481ZA66</accession>
<dbReference type="PANTHER" id="PTHR12341">
    <property type="entry name" value="5'-&gt;3' EXORIBONUCLEASE"/>
    <property type="match status" value="1"/>
</dbReference>